<dbReference type="STRING" id="765440.A0A0C3BZJ1"/>
<dbReference type="InParanoid" id="A0A0C3BZJ1"/>
<dbReference type="Gene3D" id="2.60.40.1180">
    <property type="entry name" value="Golgi alpha-mannosidase II"/>
    <property type="match status" value="1"/>
</dbReference>
<keyword evidence="5" id="KW-1133">Transmembrane helix</keyword>
<dbReference type="PANTHER" id="PTHR31308">
    <property type="match status" value="1"/>
</dbReference>
<name>A0A0C3BZJ1_PILCF</name>
<dbReference type="InterPro" id="IPR001547">
    <property type="entry name" value="Glyco_hydro_5"/>
</dbReference>
<sequence length="795" mass="89115">MTPTLTPSESEASFVLLAEEQTSSPDLCRSPGQGNSMTEHPAITHPSNEATYSVGSSGTFAHDWSHKATGGPLRIHGRHFVDGYGRVCNLRGVNLSGSCKTPVNHDHGAFPANHESVTFVGRPFPLEEAHEHFSRLRRWGFTFIRFTVTWEAVEHAGEGIYDTEYLAYVHQLLDLLPNYGMTCFIDLHQDVWSRYSGGSGAPAWTLEAVGFDLHALEESGAAWLLGVKGGGHVEAERGIWPCGYQKLAAATMATCFWAGDAFAPKLKVKARSGDLVPIQQYLQGAYLNMFEVVASKLGGLEGVLGFQLMNEPHRGYIDASLHAFDYNTDLHLSHVPSAFQSFMLGSGHPTLVPHWTRSFPMPTRLTSHSVLNAAGRKAWRDDGPTEGKCLWEMHGVWGWDLKKDEGVVLRENYFVKDPMTGRKIDWYTDFYYPFLKKWGERIRSVSPPDKLVFLEALPNESCPQTWTPDNQLPNMVYAPHWYDLNALFAKAFGDFTVNVQGLSRGMFFLKTFYWGQRGARENYSLQIRNIVEAGYQSLGEKPVIIGECGVPMDMNKKDAFNTDDWAWQMRMMDAMMTGLEQSLVGFTLWNYNPDNNDAEGDNWNGENFSWFSRQRGLPPSLLYFEQTAISLDNGARILESVVRPYPAKTSGIPIRFEYEMTTGEFTYEWANPDPTETPASGNPAVSKPPRSGHPTLAARETEIFIPSSLARDRKIVVRGLTARDSHIYDESRQTLFVLTDNSNLGEIHKIAVSFLPPLKPAFDLNNFGGDFGIQIFAAFGLVLSLITFWILMQYV</sequence>
<accession>A0A0C3BZJ1</accession>
<gene>
    <name evidence="8" type="ORF">PILCRDRAFT_820067</name>
</gene>
<dbReference type="GO" id="GO:1904462">
    <property type="term" value="P:ergosteryl 3-beta-D-glucoside catabolic process"/>
    <property type="evidence" value="ECO:0007669"/>
    <property type="project" value="TreeGrafter"/>
</dbReference>
<reference evidence="9" key="2">
    <citation type="submission" date="2015-01" db="EMBL/GenBank/DDBJ databases">
        <title>Evolutionary Origins and Diversification of the Mycorrhizal Mutualists.</title>
        <authorList>
            <consortium name="DOE Joint Genome Institute"/>
            <consortium name="Mycorrhizal Genomics Consortium"/>
            <person name="Kohler A."/>
            <person name="Kuo A."/>
            <person name="Nagy L.G."/>
            <person name="Floudas D."/>
            <person name="Copeland A."/>
            <person name="Barry K.W."/>
            <person name="Cichocki N."/>
            <person name="Veneault-Fourrey C."/>
            <person name="LaButti K."/>
            <person name="Lindquist E.A."/>
            <person name="Lipzen A."/>
            <person name="Lundell T."/>
            <person name="Morin E."/>
            <person name="Murat C."/>
            <person name="Riley R."/>
            <person name="Ohm R."/>
            <person name="Sun H."/>
            <person name="Tunlid A."/>
            <person name="Henrissat B."/>
            <person name="Grigoriev I.V."/>
            <person name="Hibbett D.S."/>
            <person name="Martin F."/>
        </authorList>
    </citation>
    <scope>NUCLEOTIDE SEQUENCE [LARGE SCALE GENOMIC DNA]</scope>
    <source>
        <strain evidence="9">F 1598</strain>
    </source>
</reference>
<dbReference type="Gene3D" id="3.20.20.80">
    <property type="entry name" value="Glycosidases"/>
    <property type="match status" value="2"/>
</dbReference>
<dbReference type="PROSITE" id="PS00659">
    <property type="entry name" value="GLYCOSYL_HYDROL_F5"/>
    <property type="match status" value="1"/>
</dbReference>
<dbReference type="InterPro" id="IPR018087">
    <property type="entry name" value="Glyco_hydro_5_CS"/>
</dbReference>
<dbReference type="PANTHER" id="PTHR31308:SF5">
    <property type="entry name" value="ERGOSTERYL-BETA-GLUCOSIDASE"/>
    <property type="match status" value="1"/>
</dbReference>
<dbReference type="InterPro" id="IPR052066">
    <property type="entry name" value="Glycosphingolipid_Hydrolases"/>
</dbReference>
<feature type="transmembrane region" description="Helical" evidence="5">
    <location>
        <begin position="771"/>
        <end position="792"/>
    </location>
</feature>
<proteinExistence type="inferred from homology"/>
<evidence type="ECO:0000256" key="2">
    <source>
        <dbReference type="ARBA" id="ARBA00022801"/>
    </source>
</evidence>
<dbReference type="EMBL" id="KN832993">
    <property type="protein sequence ID" value="KIM82782.1"/>
    <property type="molecule type" value="Genomic_DNA"/>
</dbReference>
<keyword evidence="9" id="KW-1185">Reference proteome</keyword>
<evidence type="ECO:0000256" key="5">
    <source>
        <dbReference type="SAM" id="Phobius"/>
    </source>
</evidence>
<evidence type="ECO:0000313" key="9">
    <source>
        <dbReference type="Proteomes" id="UP000054166"/>
    </source>
</evidence>
<feature type="region of interest" description="Disordered" evidence="4">
    <location>
        <begin position="21"/>
        <end position="41"/>
    </location>
</feature>
<evidence type="ECO:0000256" key="3">
    <source>
        <dbReference type="ARBA" id="ARBA00023295"/>
    </source>
</evidence>
<dbReference type="SUPFAM" id="SSF51445">
    <property type="entry name" value="(Trans)glycosidases"/>
    <property type="match status" value="1"/>
</dbReference>
<dbReference type="OrthoDB" id="9971853at2759"/>
<reference evidence="8 9" key="1">
    <citation type="submission" date="2014-04" db="EMBL/GenBank/DDBJ databases">
        <authorList>
            <consortium name="DOE Joint Genome Institute"/>
            <person name="Kuo A."/>
            <person name="Tarkka M."/>
            <person name="Buscot F."/>
            <person name="Kohler A."/>
            <person name="Nagy L.G."/>
            <person name="Floudas D."/>
            <person name="Copeland A."/>
            <person name="Barry K.W."/>
            <person name="Cichocki N."/>
            <person name="Veneault-Fourrey C."/>
            <person name="LaButti K."/>
            <person name="Lindquist E.A."/>
            <person name="Lipzen A."/>
            <person name="Lundell T."/>
            <person name="Morin E."/>
            <person name="Murat C."/>
            <person name="Sun H."/>
            <person name="Tunlid A."/>
            <person name="Henrissat B."/>
            <person name="Grigoriev I.V."/>
            <person name="Hibbett D.S."/>
            <person name="Martin F."/>
            <person name="Nordberg H.P."/>
            <person name="Cantor M.N."/>
            <person name="Hua S.X."/>
        </authorList>
    </citation>
    <scope>NUCLEOTIDE SEQUENCE [LARGE SCALE GENOMIC DNA]</scope>
    <source>
        <strain evidence="8 9">F 1598</strain>
    </source>
</reference>
<feature type="region of interest" description="Disordered" evidence="4">
    <location>
        <begin position="672"/>
        <end position="693"/>
    </location>
</feature>
<organism evidence="8 9">
    <name type="scientific">Piloderma croceum (strain F 1598)</name>
    <dbReference type="NCBI Taxonomy" id="765440"/>
    <lineage>
        <taxon>Eukaryota</taxon>
        <taxon>Fungi</taxon>
        <taxon>Dikarya</taxon>
        <taxon>Basidiomycota</taxon>
        <taxon>Agaricomycotina</taxon>
        <taxon>Agaricomycetes</taxon>
        <taxon>Agaricomycetidae</taxon>
        <taxon>Atheliales</taxon>
        <taxon>Atheliaceae</taxon>
        <taxon>Piloderma</taxon>
    </lineage>
</organism>
<dbReference type="GO" id="GO:0050295">
    <property type="term" value="F:steryl-beta-glucosidase activity"/>
    <property type="evidence" value="ECO:0007669"/>
    <property type="project" value="TreeGrafter"/>
</dbReference>
<comment type="similarity">
    <text evidence="1">Belongs to the glycosyl hydrolase 5 (cellulase A) family.</text>
</comment>
<evidence type="ECO:0000313" key="8">
    <source>
        <dbReference type="EMBL" id="KIM82782.1"/>
    </source>
</evidence>
<dbReference type="InterPro" id="IPR017853">
    <property type="entry name" value="GH"/>
</dbReference>
<evidence type="ECO:0000259" key="7">
    <source>
        <dbReference type="Pfam" id="PF18564"/>
    </source>
</evidence>
<protein>
    <submittedName>
        <fullName evidence="8">Glycoside hydrolase family 5 protein</fullName>
    </submittedName>
</protein>
<keyword evidence="3" id="KW-0326">Glycosidase</keyword>
<keyword evidence="5" id="KW-0472">Membrane</keyword>
<feature type="domain" description="Glycoside hydrolase family 5" evidence="6">
    <location>
        <begin position="120"/>
        <end position="314"/>
    </location>
</feature>
<feature type="domain" description="Glycoside hydrolase family 5 C-terminal" evidence="7">
    <location>
        <begin position="643"/>
        <end position="752"/>
    </location>
</feature>
<dbReference type="Proteomes" id="UP000054166">
    <property type="component" value="Unassembled WGS sequence"/>
</dbReference>
<evidence type="ECO:0000256" key="4">
    <source>
        <dbReference type="SAM" id="MobiDB-lite"/>
    </source>
</evidence>
<dbReference type="HOGENOM" id="CLU_009024_1_0_1"/>
<evidence type="ECO:0000259" key="6">
    <source>
        <dbReference type="Pfam" id="PF00150"/>
    </source>
</evidence>
<dbReference type="Pfam" id="PF18564">
    <property type="entry name" value="Glyco_hydro_5_C"/>
    <property type="match status" value="1"/>
</dbReference>
<dbReference type="AlphaFoldDB" id="A0A0C3BZJ1"/>
<dbReference type="InterPro" id="IPR013780">
    <property type="entry name" value="Glyco_hydro_b"/>
</dbReference>
<dbReference type="InterPro" id="IPR041036">
    <property type="entry name" value="GH5_C"/>
</dbReference>
<keyword evidence="5" id="KW-0812">Transmembrane</keyword>
<keyword evidence="2 8" id="KW-0378">Hydrolase</keyword>
<dbReference type="Pfam" id="PF00150">
    <property type="entry name" value="Cellulase"/>
    <property type="match status" value="1"/>
</dbReference>
<evidence type="ECO:0000256" key="1">
    <source>
        <dbReference type="ARBA" id="ARBA00005641"/>
    </source>
</evidence>
<dbReference type="GO" id="GO:0000272">
    <property type="term" value="P:polysaccharide catabolic process"/>
    <property type="evidence" value="ECO:0007669"/>
    <property type="project" value="InterPro"/>
</dbReference>